<comment type="caution">
    <text evidence="3">The sequence shown here is derived from an EMBL/GenBank/DDBJ whole genome shotgun (WGS) entry which is preliminary data.</text>
</comment>
<dbReference type="Gene3D" id="2.30.40.10">
    <property type="entry name" value="Urease, subunit C, domain 1"/>
    <property type="match status" value="1"/>
</dbReference>
<feature type="signal peptide" evidence="1">
    <location>
        <begin position="1"/>
        <end position="23"/>
    </location>
</feature>
<evidence type="ECO:0000256" key="1">
    <source>
        <dbReference type="SAM" id="SignalP"/>
    </source>
</evidence>
<reference evidence="3 4" key="1">
    <citation type="submission" date="2020-07" db="EMBL/GenBank/DDBJ databases">
        <title>Halieaceae bacterium, F7430, whole genome shotgun sequencing project.</title>
        <authorList>
            <person name="Jiang S."/>
            <person name="Liu Z.W."/>
            <person name="Du Z.J."/>
        </authorList>
    </citation>
    <scope>NUCLEOTIDE SEQUENCE [LARGE SCALE GENOMIC DNA]</scope>
    <source>
        <strain evidence="3 4">F7430</strain>
    </source>
</reference>
<dbReference type="GO" id="GO:0016810">
    <property type="term" value="F:hydrolase activity, acting on carbon-nitrogen (but not peptide) bonds"/>
    <property type="evidence" value="ECO:0007669"/>
    <property type="project" value="InterPro"/>
</dbReference>
<dbReference type="Pfam" id="PF07969">
    <property type="entry name" value="Amidohydro_3"/>
    <property type="match status" value="1"/>
</dbReference>
<dbReference type="Proteomes" id="UP000539350">
    <property type="component" value="Unassembled WGS sequence"/>
</dbReference>
<sequence length="555" mass="60107">MDKTLAKILSLCLVLATLQPLQAATLIYNVNGYSLNQGELQRFVALEFEQDKVTRLYASALNAERSSAETRIDAGGATLLPGLIDAHGHVSGHGRALSSVDLVGVTSEQQAVQRVASYLAQHPASEWVQGRGWNQVLWPEKTFPNKASLDAISADSAVVLTRVDGHALWANSNALALAGISASTPDPEGGQIVRDSKGQPTGVLIDNAMTLVHRVMPQASVEQLAQWQYRALEDLASYGITSVHDAGVSALEVQAYRVLQRAGRLPIRVYAMLDLRDPGNDVYLEAGPSVDQAHRLDVRSVKIWVDGALGSRGAALFEDYSDAPGERGLLLQSAEALEQHMNRAVAAGYQVSAHAIGDRANARVLDLYERLNSDPKSAALRHRVEHAQVLRRQDIARFPALNVIASIQPLHAVSDKNMAGARLGKERLQGAYAWQSLLASASHMAAGSDFPVESPNPFLGLHAAVSRQDQSGEPNTAWMPEQKISRLDALALFTEGAAYAAHQEAAIGRLQPGYFADFILIDKDYFEVPEAELGQLQVKAVYVAGKQVYQAPRFR</sequence>
<keyword evidence="4" id="KW-1185">Reference proteome</keyword>
<dbReference type="InterPro" id="IPR011059">
    <property type="entry name" value="Metal-dep_hydrolase_composite"/>
</dbReference>
<accession>A0A7W2YJT9</accession>
<evidence type="ECO:0000259" key="2">
    <source>
        <dbReference type="Pfam" id="PF07969"/>
    </source>
</evidence>
<keyword evidence="3" id="KW-0378">Hydrolase</keyword>
<keyword evidence="1" id="KW-0732">Signal</keyword>
<organism evidence="3 4">
    <name type="scientific">Sediminihaliea albiluteola</name>
    <dbReference type="NCBI Taxonomy" id="2758564"/>
    <lineage>
        <taxon>Bacteria</taxon>
        <taxon>Pseudomonadati</taxon>
        <taxon>Pseudomonadota</taxon>
        <taxon>Gammaproteobacteria</taxon>
        <taxon>Cellvibrionales</taxon>
        <taxon>Halieaceae</taxon>
        <taxon>Sediminihaliea</taxon>
    </lineage>
</organism>
<dbReference type="EMBL" id="JACFXU010000014">
    <property type="protein sequence ID" value="MBA6413437.1"/>
    <property type="molecule type" value="Genomic_DNA"/>
</dbReference>
<dbReference type="InterPro" id="IPR032466">
    <property type="entry name" value="Metal_Hydrolase"/>
</dbReference>
<dbReference type="CDD" id="cd01300">
    <property type="entry name" value="YtcJ_like"/>
    <property type="match status" value="1"/>
</dbReference>
<dbReference type="Gene3D" id="3.10.310.70">
    <property type="match status" value="1"/>
</dbReference>
<proteinExistence type="predicted"/>
<dbReference type="InterPro" id="IPR013108">
    <property type="entry name" value="Amidohydro_3"/>
</dbReference>
<dbReference type="SUPFAM" id="SSF51338">
    <property type="entry name" value="Composite domain of metallo-dependent hydrolases"/>
    <property type="match status" value="1"/>
</dbReference>
<evidence type="ECO:0000313" key="4">
    <source>
        <dbReference type="Proteomes" id="UP000539350"/>
    </source>
</evidence>
<dbReference type="PANTHER" id="PTHR22642">
    <property type="entry name" value="IMIDAZOLONEPROPIONASE"/>
    <property type="match status" value="1"/>
</dbReference>
<feature type="domain" description="Amidohydrolase 3" evidence="2">
    <location>
        <begin position="72"/>
        <end position="549"/>
    </location>
</feature>
<protein>
    <submittedName>
        <fullName evidence="3">Amidohydrolase</fullName>
    </submittedName>
</protein>
<name>A0A7W2YJT9_9GAMM</name>
<dbReference type="InterPro" id="IPR033932">
    <property type="entry name" value="YtcJ-like"/>
</dbReference>
<dbReference type="PANTHER" id="PTHR22642:SF2">
    <property type="entry name" value="PROTEIN LONG AFTER FAR-RED 3"/>
    <property type="match status" value="1"/>
</dbReference>
<dbReference type="SUPFAM" id="SSF51556">
    <property type="entry name" value="Metallo-dependent hydrolases"/>
    <property type="match status" value="1"/>
</dbReference>
<gene>
    <name evidence="3" type="ORF">H2508_09990</name>
</gene>
<feature type="chain" id="PRO_5031206062" evidence="1">
    <location>
        <begin position="24"/>
        <end position="555"/>
    </location>
</feature>
<dbReference type="Gene3D" id="3.20.20.140">
    <property type="entry name" value="Metal-dependent hydrolases"/>
    <property type="match status" value="1"/>
</dbReference>
<dbReference type="AlphaFoldDB" id="A0A7W2YJT9"/>
<evidence type="ECO:0000313" key="3">
    <source>
        <dbReference type="EMBL" id="MBA6413437.1"/>
    </source>
</evidence>
<dbReference type="RefSeq" id="WP_182172647.1">
    <property type="nucleotide sequence ID" value="NZ_JACFXU010000014.1"/>
</dbReference>